<evidence type="ECO:0000313" key="13">
    <source>
        <dbReference type="Proteomes" id="UP001154282"/>
    </source>
</evidence>
<dbReference type="SUPFAM" id="SSF48264">
    <property type="entry name" value="Cytochrome P450"/>
    <property type="match status" value="1"/>
</dbReference>
<dbReference type="GO" id="GO:0016020">
    <property type="term" value="C:membrane"/>
    <property type="evidence" value="ECO:0007669"/>
    <property type="project" value="UniProtKB-SubCell"/>
</dbReference>
<dbReference type="AlphaFoldDB" id="A0AAV0II58"/>
<dbReference type="InterPro" id="IPR002401">
    <property type="entry name" value="Cyt_P450_E_grp-I"/>
</dbReference>
<evidence type="ECO:0000256" key="5">
    <source>
        <dbReference type="ARBA" id="ARBA00022692"/>
    </source>
</evidence>
<accession>A0AAV0II58</accession>
<keyword evidence="10" id="KW-0503">Monooxygenase</keyword>
<dbReference type="GO" id="GO:0004497">
    <property type="term" value="F:monooxygenase activity"/>
    <property type="evidence" value="ECO:0007669"/>
    <property type="project" value="UniProtKB-KW"/>
</dbReference>
<proteinExistence type="inferred from homology"/>
<dbReference type="InterPro" id="IPR001128">
    <property type="entry name" value="Cyt_P450"/>
</dbReference>
<dbReference type="EMBL" id="CAMGYJ010000004">
    <property type="protein sequence ID" value="CAI0397161.1"/>
    <property type="molecule type" value="Genomic_DNA"/>
</dbReference>
<dbReference type="PANTHER" id="PTHR47953">
    <property type="entry name" value="OS08G0105600 PROTEIN"/>
    <property type="match status" value="1"/>
</dbReference>
<protein>
    <recommendedName>
        <fullName evidence="14">Cytochrome P450</fullName>
    </recommendedName>
</protein>
<dbReference type="PANTHER" id="PTHR47953:SF19">
    <property type="entry name" value="OS06G0641600 PROTEIN"/>
    <property type="match status" value="1"/>
</dbReference>
<evidence type="ECO:0000256" key="6">
    <source>
        <dbReference type="ARBA" id="ARBA00022723"/>
    </source>
</evidence>
<keyword evidence="11" id="KW-0472">Membrane</keyword>
<evidence type="ECO:0000256" key="11">
    <source>
        <dbReference type="ARBA" id="ARBA00023136"/>
    </source>
</evidence>
<evidence type="ECO:0000256" key="4">
    <source>
        <dbReference type="ARBA" id="ARBA00022617"/>
    </source>
</evidence>
<comment type="subcellular location">
    <subcellularLocation>
        <location evidence="2">Membrane</location>
        <topology evidence="2">Single-pass membrane protein</topology>
    </subcellularLocation>
</comment>
<dbReference type="GO" id="GO:0020037">
    <property type="term" value="F:heme binding"/>
    <property type="evidence" value="ECO:0007669"/>
    <property type="project" value="InterPro"/>
</dbReference>
<keyword evidence="6" id="KW-0479">Metal-binding</keyword>
<dbReference type="GO" id="GO:0016705">
    <property type="term" value="F:oxidoreductase activity, acting on paired donors, with incorporation or reduction of molecular oxygen"/>
    <property type="evidence" value="ECO:0007669"/>
    <property type="project" value="InterPro"/>
</dbReference>
<sequence>MAELARRHGAPDVMRLQLGGLSNVIISSPEAAKQVMQTHDLTFASRPFLLAPDPQGLHPVAAQRQAGPGLNQALLTVAENISDIQAGFRVSDLYPSLTFLPVLSGFEAKLERMHQGACSVLDAIIDERQSRRSSMSNSENDEEEEEEEYLVDVLLRLQEHPNELGFPITTEMIKAVTLELFVAGIDTSSKLIEWTMSEMIKQPRVMQKAQEEVRRVFDGKGNVDEASLHQLKYLDCVIKESLRLHPPAPFLVPRESRERAQLCGYEIPTKTIVIVNVWAICRDPLYWLEPEKFFPERFVDSSTDYKGSDFQLSRSVLEGGCVPDTVSRPRS</sequence>
<evidence type="ECO:0000256" key="8">
    <source>
        <dbReference type="ARBA" id="ARBA00023002"/>
    </source>
</evidence>
<dbReference type="Pfam" id="PF00067">
    <property type="entry name" value="p450"/>
    <property type="match status" value="1"/>
</dbReference>
<keyword evidence="5" id="KW-0812">Transmembrane</keyword>
<dbReference type="GO" id="GO:0005506">
    <property type="term" value="F:iron ion binding"/>
    <property type="evidence" value="ECO:0007669"/>
    <property type="project" value="InterPro"/>
</dbReference>
<dbReference type="Gene3D" id="1.10.630.10">
    <property type="entry name" value="Cytochrome P450"/>
    <property type="match status" value="2"/>
</dbReference>
<comment type="similarity">
    <text evidence="3">Belongs to the cytochrome P450 family.</text>
</comment>
<evidence type="ECO:0000256" key="7">
    <source>
        <dbReference type="ARBA" id="ARBA00022989"/>
    </source>
</evidence>
<name>A0AAV0II58_9ROSI</name>
<organism evidence="12 13">
    <name type="scientific">Linum tenue</name>
    <dbReference type="NCBI Taxonomy" id="586396"/>
    <lineage>
        <taxon>Eukaryota</taxon>
        <taxon>Viridiplantae</taxon>
        <taxon>Streptophyta</taxon>
        <taxon>Embryophyta</taxon>
        <taxon>Tracheophyta</taxon>
        <taxon>Spermatophyta</taxon>
        <taxon>Magnoliopsida</taxon>
        <taxon>eudicotyledons</taxon>
        <taxon>Gunneridae</taxon>
        <taxon>Pentapetalae</taxon>
        <taxon>rosids</taxon>
        <taxon>fabids</taxon>
        <taxon>Malpighiales</taxon>
        <taxon>Linaceae</taxon>
        <taxon>Linum</taxon>
    </lineage>
</organism>
<keyword evidence="13" id="KW-1185">Reference proteome</keyword>
<evidence type="ECO:0000256" key="9">
    <source>
        <dbReference type="ARBA" id="ARBA00023004"/>
    </source>
</evidence>
<dbReference type="InterPro" id="IPR052306">
    <property type="entry name" value="CYP450_71D"/>
</dbReference>
<evidence type="ECO:0000256" key="3">
    <source>
        <dbReference type="ARBA" id="ARBA00010617"/>
    </source>
</evidence>
<dbReference type="InterPro" id="IPR036396">
    <property type="entry name" value="Cyt_P450_sf"/>
</dbReference>
<comment type="cofactor">
    <cofactor evidence="1">
        <name>heme</name>
        <dbReference type="ChEBI" id="CHEBI:30413"/>
    </cofactor>
</comment>
<dbReference type="Proteomes" id="UP001154282">
    <property type="component" value="Unassembled WGS sequence"/>
</dbReference>
<evidence type="ECO:0000313" key="12">
    <source>
        <dbReference type="EMBL" id="CAI0397161.1"/>
    </source>
</evidence>
<gene>
    <name evidence="12" type="ORF">LITE_LOCUS9441</name>
</gene>
<dbReference type="PRINTS" id="PR00463">
    <property type="entry name" value="EP450I"/>
</dbReference>
<comment type="caution">
    <text evidence="12">The sequence shown here is derived from an EMBL/GenBank/DDBJ whole genome shotgun (WGS) entry which is preliminary data.</text>
</comment>
<keyword evidence="8" id="KW-0560">Oxidoreductase</keyword>
<evidence type="ECO:0008006" key="14">
    <source>
        <dbReference type="Google" id="ProtNLM"/>
    </source>
</evidence>
<evidence type="ECO:0000256" key="1">
    <source>
        <dbReference type="ARBA" id="ARBA00001971"/>
    </source>
</evidence>
<keyword evidence="7" id="KW-1133">Transmembrane helix</keyword>
<keyword evidence="9" id="KW-0408">Iron</keyword>
<reference evidence="12" key="1">
    <citation type="submission" date="2022-08" db="EMBL/GenBank/DDBJ databases">
        <authorList>
            <person name="Gutierrez-Valencia J."/>
        </authorList>
    </citation>
    <scope>NUCLEOTIDE SEQUENCE</scope>
</reference>
<keyword evidence="4" id="KW-0349">Heme</keyword>
<evidence type="ECO:0000256" key="2">
    <source>
        <dbReference type="ARBA" id="ARBA00004167"/>
    </source>
</evidence>
<evidence type="ECO:0000256" key="10">
    <source>
        <dbReference type="ARBA" id="ARBA00023033"/>
    </source>
</evidence>